<proteinExistence type="predicted"/>
<keyword evidence="2" id="KW-1185">Reference proteome</keyword>
<dbReference type="EMBL" id="VWNE01000009">
    <property type="protein sequence ID" value="KAA8484048.1"/>
    <property type="molecule type" value="Genomic_DNA"/>
</dbReference>
<sequence length="145" mass="17100">MKLVIFIILLMFSIPGYSQQGCYVDKDSRIKKYQLDMVKFLVNKKEFSIIQEPVDIKGYSGKMFVYKTVELFPWSDKPNNPGILLVKFGPLGDHARGYWAILEADKSIFFLNTENDKTLNDYIKKYSMEIQQIIRYTLKLYQPYE</sequence>
<evidence type="ECO:0000313" key="1">
    <source>
        <dbReference type="EMBL" id="KAA8484048.1"/>
    </source>
</evidence>
<dbReference type="RefSeq" id="WP_141815836.1">
    <property type="nucleotide sequence ID" value="NZ_VFPL01000001.1"/>
</dbReference>
<accession>A0A5M9HFC8</accession>
<protein>
    <submittedName>
        <fullName evidence="1">Uncharacterized protein</fullName>
    </submittedName>
</protein>
<evidence type="ECO:0000313" key="2">
    <source>
        <dbReference type="Proteomes" id="UP000322918"/>
    </source>
</evidence>
<name>A0A5M9HFC8_9SPHI</name>
<comment type="caution">
    <text evidence="1">The sequence shown here is derived from an EMBL/GenBank/DDBJ whole genome shotgun (WGS) entry which is preliminary data.</text>
</comment>
<organism evidence="1 2">
    <name type="scientific">Arcticibacter tournemirensis</name>
    <dbReference type="NCBI Taxonomy" id="699437"/>
    <lineage>
        <taxon>Bacteria</taxon>
        <taxon>Pseudomonadati</taxon>
        <taxon>Bacteroidota</taxon>
        <taxon>Sphingobacteriia</taxon>
        <taxon>Sphingobacteriales</taxon>
        <taxon>Sphingobacteriaceae</taxon>
        <taxon>Arcticibacter</taxon>
    </lineage>
</organism>
<reference evidence="1 2" key="1">
    <citation type="submission" date="2019-09" db="EMBL/GenBank/DDBJ databases">
        <title>Pararcticibacter amylolyticus gen. nov., sp. nov., isolated from a rottenly hemp rope, and reclassification of Pedobacter tournemirensis as Pararcticibacter tournemirensis comb. nov.</title>
        <authorList>
            <person name="Cai Y."/>
        </authorList>
    </citation>
    <scope>NUCLEOTIDE SEQUENCE [LARGE SCALE GENOMIC DNA]</scope>
    <source>
        <strain evidence="1 2">TF5-37.2-LB10</strain>
    </source>
</reference>
<dbReference type="Proteomes" id="UP000322918">
    <property type="component" value="Unassembled WGS sequence"/>
</dbReference>
<dbReference type="AlphaFoldDB" id="A0A5M9HFC8"/>
<gene>
    <name evidence="1" type="ORF">F1649_06790</name>
</gene>